<dbReference type="EMBL" id="JAQQAL010000014">
    <property type="protein sequence ID" value="MDC7226547.1"/>
    <property type="molecule type" value="Genomic_DNA"/>
</dbReference>
<sequence>MKMKRYLLIIAIISLITIPLTAQETDTKQVENKAVEVKEIDQRALLAMTNSAYPVTPGDVYQVSYIQAGEAVQFNCMVTSDYSINLGFFGGISGEKNTFTELRERIRNKISRAYPDSYPDVTIISTGVFEVLLTGEIDKARMVKAWGLTRLADILEENKTAYTSERDIYVTHMDGSSANYDLYKAWYDGDFTQNPFVKPGSVIRFTQLDRQVTISGEVKRGGKYQLREEDTLEDLVEYYANNFTEEAYTDQLVLHRTISNSTESGSESVYLNYEKNLNFELNNLDNLIVRSKEIFIPVFFIEGAVDILDDTELSSSNTIALKFNPGTKLSTLLLQNEELLTVSSDLENSYYYSAEENKNIRINIAEILYEYKLENDIELHSKDRLIIPFKQLFVTVNGAVVKPGRYPYVPDKSYDYYINLAGGFDVFKNSRGVVSITDKNNKRKGVEEKIEQEDSITAETNNFTYVLDEYSSLISAVASISAVVISVINLVQ</sequence>
<dbReference type="AlphaFoldDB" id="A0AAJ1MJI0"/>
<feature type="chain" id="PRO_5042617870" evidence="1">
    <location>
        <begin position="23"/>
        <end position="492"/>
    </location>
</feature>
<accession>A0AAJ1MJI0</accession>
<dbReference type="Proteomes" id="UP001221217">
    <property type="component" value="Unassembled WGS sequence"/>
</dbReference>
<evidence type="ECO:0000313" key="3">
    <source>
        <dbReference type="EMBL" id="MDC7226547.1"/>
    </source>
</evidence>
<evidence type="ECO:0000313" key="4">
    <source>
        <dbReference type="Proteomes" id="UP001221217"/>
    </source>
</evidence>
<evidence type="ECO:0000259" key="2">
    <source>
        <dbReference type="Pfam" id="PF10531"/>
    </source>
</evidence>
<proteinExistence type="predicted"/>
<comment type="caution">
    <text evidence="3">The sequence shown here is derived from an EMBL/GenBank/DDBJ whole genome shotgun (WGS) entry which is preliminary data.</text>
</comment>
<dbReference type="PANTHER" id="PTHR33619:SF3">
    <property type="entry name" value="POLYSACCHARIDE EXPORT PROTEIN GFCE-RELATED"/>
    <property type="match status" value="1"/>
</dbReference>
<dbReference type="Gene3D" id="3.10.560.10">
    <property type="entry name" value="Outer membrane lipoprotein wza domain like"/>
    <property type="match status" value="1"/>
</dbReference>
<dbReference type="InterPro" id="IPR019554">
    <property type="entry name" value="Soluble_ligand-bd"/>
</dbReference>
<gene>
    <name evidence="3" type="ORF">PQJ61_07260</name>
</gene>
<name>A0AAJ1MJI0_9SPIO</name>
<dbReference type="Pfam" id="PF10531">
    <property type="entry name" value="SLBB"/>
    <property type="match status" value="1"/>
</dbReference>
<reference evidence="3 4" key="1">
    <citation type="submission" date="2022-12" db="EMBL/GenBank/DDBJ databases">
        <title>Metagenome assembled genome from gulf of manar.</title>
        <authorList>
            <person name="Kohli P."/>
            <person name="Pk S."/>
            <person name="Venkata Ramana C."/>
            <person name="Sasikala C."/>
        </authorList>
    </citation>
    <scope>NUCLEOTIDE SEQUENCE [LARGE SCALE GENOMIC DNA]</scope>
    <source>
        <strain evidence="3">JB008</strain>
    </source>
</reference>
<dbReference type="InterPro" id="IPR049712">
    <property type="entry name" value="Poly_export"/>
</dbReference>
<keyword evidence="1" id="KW-0732">Signal</keyword>
<dbReference type="GO" id="GO:0015159">
    <property type="term" value="F:polysaccharide transmembrane transporter activity"/>
    <property type="evidence" value="ECO:0007669"/>
    <property type="project" value="InterPro"/>
</dbReference>
<dbReference type="PANTHER" id="PTHR33619">
    <property type="entry name" value="POLYSACCHARIDE EXPORT PROTEIN GFCE-RELATED"/>
    <property type="match status" value="1"/>
</dbReference>
<evidence type="ECO:0000256" key="1">
    <source>
        <dbReference type="SAM" id="SignalP"/>
    </source>
</evidence>
<organism evidence="3 4">
    <name type="scientific">Candidatus Thalassospirochaeta sargassi</name>
    <dbReference type="NCBI Taxonomy" id="3119039"/>
    <lineage>
        <taxon>Bacteria</taxon>
        <taxon>Pseudomonadati</taxon>
        <taxon>Spirochaetota</taxon>
        <taxon>Spirochaetia</taxon>
        <taxon>Spirochaetales</taxon>
        <taxon>Spirochaetaceae</taxon>
        <taxon>Candidatus Thalassospirochaeta</taxon>
    </lineage>
</organism>
<protein>
    <submittedName>
        <fullName evidence="3">SLBB domain-containing protein</fullName>
    </submittedName>
</protein>
<feature type="signal peptide" evidence="1">
    <location>
        <begin position="1"/>
        <end position="22"/>
    </location>
</feature>
<feature type="domain" description="Soluble ligand binding" evidence="2">
    <location>
        <begin position="212"/>
        <end position="257"/>
    </location>
</feature>